<protein>
    <submittedName>
        <fullName evidence="5">SH3 domain-containing protein</fullName>
    </submittedName>
</protein>
<reference evidence="5 6" key="1">
    <citation type="submission" date="2018-08" db="EMBL/GenBank/DDBJ databases">
        <title>A genome reference for cultivated species of the human gut microbiota.</title>
        <authorList>
            <person name="Zou Y."/>
            <person name="Xue W."/>
            <person name="Luo G."/>
        </authorList>
    </citation>
    <scope>NUCLEOTIDE SEQUENCE [LARGE SCALE GENOMIC DNA]</scope>
    <source>
        <strain evidence="5 6">AF22-21</strain>
    </source>
</reference>
<organism evidence="5 6">
    <name type="scientific">Coprococcus eutactus</name>
    <dbReference type="NCBI Taxonomy" id="33043"/>
    <lineage>
        <taxon>Bacteria</taxon>
        <taxon>Bacillati</taxon>
        <taxon>Bacillota</taxon>
        <taxon>Clostridia</taxon>
        <taxon>Lachnospirales</taxon>
        <taxon>Lachnospiraceae</taxon>
        <taxon>Coprococcus</taxon>
    </lineage>
</organism>
<comment type="caution">
    <text evidence="5">The sequence shown here is derived from an EMBL/GenBank/DDBJ whole genome shotgun (WGS) entry which is preliminary data.</text>
</comment>
<evidence type="ECO:0000313" key="6">
    <source>
        <dbReference type="Proteomes" id="UP000283295"/>
    </source>
</evidence>
<dbReference type="Proteomes" id="UP000283295">
    <property type="component" value="Unassembled WGS sequence"/>
</dbReference>
<dbReference type="PROSITE" id="PS51781">
    <property type="entry name" value="SH3B"/>
    <property type="match status" value="1"/>
</dbReference>
<feature type="transmembrane region" description="Helical" evidence="2">
    <location>
        <begin position="21"/>
        <end position="42"/>
    </location>
</feature>
<dbReference type="OrthoDB" id="9928013at2"/>
<feature type="compositionally biased region" description="Basic and acidic residues" evidence="1">
    <location>
        <begin position="114"/>
        <end position="126"/>
    </location>
</feature>
<evidence type="ECO:0000313" key="4">
    <source>
        <dbReference type="EMBL" id="RGS43210.1"/>
    </source>
</evidence>
<dbReference type="Pfam" id="PF08239">
    <property type="entry name" value="SH3_3"/>
    <property type="match status" value="1"/>
</dbReference>
<feature type="domain" description="SH3b" evidence="3">
    <location>
        <begin position="133"/>
        <end position="196"/>
    </location>
</feature>
<dbReference type="AlphaFoldDB" id="A0A3R5WLT2"/>
<proteinExistence type="predicted"/>
<dbReference type="EMBL" id="QRVK01000009">
    <property type="protein sequence ID" value="RGS43211.1"/>
    <property type="molecule type" value="Genomic_DNA"/>
</dbReference>
<evidence type="ECO:0000256" key="2">
    <source>
        <dbReference type="SAM" id="Phobius"/>
    </source>
</evidence>
<dbReference type="Gene3D" id="2.30.30.40">
    <property type="entry name" value="SH3 Domains"/>
    <property type="match status" value="1"/>
</dbReference>
<accession>A0A3R5WLT2</accession>
<evidence type="ECO:0000313" key="5">
    <source>
        <dbReference type="EMBL" id="RGS43211.1"/>
    </source>
</evidence>
<gene>
    <name evidence="4" type="ORF">DWX94_05525</name>
    <name evidence="5" type="ORF">DWX94_05580</name>
</gene>
<dbReference type="EMBL" id="QRVK01000009">
    <property type="protein sequence ID" value="RGS43210.1"/>
    <property type="molecule type" value="Genomic_DNA"/>
</dbReference>
<sequence>MGRFVDHMRRNVLSYKYLKHNILMTSLVVVIALCIFAVVSFGENADPLADELYVNESVTIDQSKAVMMADGSVDMAMDAAIPADRYVAANDTARVASSGLGSSSATTESITDSTTDKVTTEESTTEKTEVMAGVTASVLYDGVDVYAKQASDSDAIATVNSGEVFDVVSQDESWIGVQLYDGSVGYISTEYVSVDASLQ</sequence>
<keyword evidence="2" id="KW-1133">Transmembrane helix</keyword>
<dbReference type="RefSeq" id="WP_119202428.1">
    <property type="nucleotide sequence ID" value="NZ_JAJCMH010000004.1"/>
</dbReference>
<dbReference type="SMART" id="SM00287">
    <property type="entry name" value="SH3b"/>
    <property type="match status" value="1"/>
</dbReference>
<keyword evidence="2" id="KW-0812">Transmembrane</keyword>
<dbReference type="InterPro" id="IPR003646">
    <property type="entry name" value="SH3-like_bac-type"/>
</dbReference>
<evidence type="ECO:0000259" key="3">
    <source>
        <dbReference type="PROSITE" id="PS51781"/>
    </source>
</evidence>
<evidence type="ECO:0000256" key="1">
    <source>
        <dbReference type="SAM" id="MobiDB-lite"/>
    </source>
</evidence>
<name>A0A3R5WLT2_9FIRM</name>
<feature type="region of interest" description="Disordered" evidence="1">
    <location>
        <begin position="97"/>
        <end position="126"/>
    </location>
</feature>
<keyword evidence="2" id="KW-0472">Membrane</keyword>
<feature type="compositionally biased region" description="Low complexity" evidence="1">
    <location>
        <begin position="97"/>
        <end position="113"/>
    </location>
</feature>